<evidence type="ECO:0000256" key="1">
    <source>
        <dbReference type="ARBA" id="ARBA00004123"/>
    </source>
</evidence>
<evidence type="ECO:0000256" key="3">
    <source>
        <dbReference type="ARBA" id="ARBA00023163"/>
    </source>
</evidence>
<dbReference type="InterPro" id="IPR007219">
    <property type="entry name" value="XnlR_reg_dom"/>
</dbReference>
<sequence length="734" mass="82077">MPVVYPGGSEAEDGRGSAEGGMIRDWCIAAEEEEEEITTIADIRIYYSDESVSLSPSLLNLRPPPRTIIMSLPGGSPVYLRPRSTYRRDKLQLSCNHCRQRKYVSSALPSIETENELTQRIDGSVTAKSHVPIALVVQLTTPYNVDQKHHLAPTCIYADSSTPYTSTSPRNFAPGNSKKTNSEIHGLATPNSSASIPSPGATDLELTKSGTGFKDSTHWTSVLDGVSDTNGQDNSSSTFQLGITLEQDSLAPSQNVLLFQGCKHATDQEILDSMPPKGECDRLIALYFRAQEYRSVMHPAEFLKRYNLFWESPSAATVSWLGLLYSIFCFTIHGQRQDGRPSPLQDTASYAWSPAASTKILNYREKTVQCLVRGQFAKGGPDILETMVHYLLIESYMNKDSNIEVWLLMGNIVQIAIRMGYHRDPQHFKSLSPYEGEIRRRMWAMIYSLDIGFAAQMGLPSSIKTSIIDTLPPRNLQDRDFDADSIELPPARPMNELTSSTVILSKLHVATSLALVSDIICSPNPLSHEDLEAANSRLDLIHATIPEPCKLRPVLESLLDPPSVVFQRMNIYMHYQRSRIRLNWKFLRTSKDTTQTDQPWNIVIEASSDIMRLQHRMAEESHVLDAFCPPGMVDSCFINNGYFLAASIICFLVRHRKNMLPQGYLSEVRTLLERSLAIWTRKPDLSREESRVVTALRLVLESPNEAAEHSTIEATAPPQTVGGENQRSPDSIQM</sequence>
<reference evidence="7" key="2">
    <citation type="journal article" date="2023" name="IMA Fungus">
        <title>Comparative genomic study of the Penicillium genus elucidates a diverse pangenome and 15 lateral gene transfer events.</title>
        <authorList>
            <person name="Petersen C."/>
            <person name="Sorensen T."/>
            <person name="Nielsen M.R."/>
            <person name="Sondergaard T.E."/>
            <person name="Sorensen J.L."/>
            <person name="Fitzpatrick D.A."/>
            <person name="Frisvad J.C."/>
            <person name="Nielsen K.L."/>
        </authorList>
    </citation>
    <scope>NUCLEOTIDE SEQUENCE</scope>
    <source>
        <strain evidence="7">IBT 29677</strain>
    </source>
</reference>
<dbReference type="GO" id="GO:0006351">
    <property type="term" value="P:DNA-templated transcription"/>
    <property type="evidence" value="ECO:0007669"/>
    <property type="project" value="InterPro"/>
</dbReference>
<dbReference type="CDD" id="cd12148">
    <property type="entry name" value="fungal_TF_MHR"/>
    <property type="match status" value="1"/>
</dbReference>
<keyword evidence="2" id="KW-0805">Transcription regulation</keyword>
<evidence type="ECO:0000256" key="5">
    <source>
        <dbReference type="SAM" id="MobiDB-lite"/>
    </source>
</evidence>
<evidence type="ECO:0000256" key="2">
    <source>
        <dbReference type="ARBA" id="ARBA00023015"/>
    </source>
</evidence>
<dbReference type="OrthoDB" id="4934715at2759"/>
<keyword evidence="3" id="KW-0804">Transcription</keyword>
<gene>
    <name evidence="7" type="ORF">N7509_000815</name>
</gene>
<evidence type="ECO:0000313" key="7">
    <source>
        <dbReference type="EMBL" id="KAJ5414188.1"/>
    </source>
</evidence>
<reference evidence="7" key="1">
    <citation type="submission" date="2022-12" db="EMBL/GenBank/DDBJ databases">
        <authorList>
            <person name="Petersen C."/>
        </authorList>
    </citation>
    <scope>NUCLEOTIDE SEQUENCE</scope>
    <source>
        <strain evidence="7">IBT 29677</strain>
    </source>
</reference>
<organism evidence="7 8">
    <name type="scientific">Penicillium cosmopolitanum</name>
    <dbReference type="NCBI Taxonomy" id="1131564"/>
    <lineage>
        <taxon>Eukaryota</taxon>
        <taxon>Fungi</taxon>
        <taxon>Dikarya</taxon>
        <taxon>Ascomycota</taxon>
        <taxon>Pezizomycotina</taxon>
        <taxon>Eurotiomycetes</taxon>
        <taxon>Eurotiomycetidae</taxon>
        <taxon>Eurotiales</taxon>
        <taxon>Aspergillaceae</taxon>
        <taxon>Penicillium</taxon>
    </lineage>
</organism>
<dbReference type="PANTHER" id="PTHR31001">
    <property type="entry name" value="UNCHARACTERIZED TRANSCRIPTIONAL REGULATORY PROTEIN"/>
    <property type="match status" value="1"/>
</dbReference>
<dbReference type="PANTHER" id="PTHR31001:SF49">
    <property type="entry name" value="ZN(II)2CYS6 TRANSCRIPTION FACTOR (EUROFUNG)"/>
    <property type="match status" value="1"/>
</dbReference>
<dbReference type="Proteomes" id="UP001147747">
    <property type="component" value="Unassembled WGS sequence"/>
</dbReference>
<feature type="domain" description="Xylanolytic transcriptional activator regulatory" evidence="6">
    <location>
        <begin position="405"/>
        <end position="479"/>
    </location>
</feature>
<dbReference type="SMART" id="SM00906">
    <property type="entry name" value="Fungal_trans"/>
    <property type="match status" value="1"/>
</dbReference>
<dbReference type="GeneID" id="81364432"/>
<accession>A0A9W9WBB8</accession>
<evidence type="ECO:0000313" key="8">
    <source>
        <dbReference type="Proteomes" id="UP001147747"/>
    </source>
</evidence>
<dbReference type="AlphaFoldDB" id="A0A9W9WBB8"/>
<dbReference type="EMBL" id="JAPZBU010000003">
    <property type="protein sequence ID" value="KAJ5414188.1"/>
    <property type="molecule type" value="Genomic_DNA"/>
</dbReference>
<dbReference type="InterPro" id="IPR050613">
    <property type="entry name" value="Sec_Metabolite_Reg"/>
</dbReference>
<evidence type="ECO:0000256" key="4">
    <source>
        <dbReference type="ARBA" id="ARBA00023242"/>
    </source>
</evidence>
<dbReference type="Pfam" id="PF04082">
    <property type="entry name" value="Fungal_trans"/>
    <property type="match status" value="1"/>
</dbReference>
<dbReference type="RefSeq" id="XP_056494034.1">
    <property type="nucleotide sequence ID" value="XM_056625452.1"/>
</dbReference>
<dbReference type="GO" id="GO:0005634">
    <property type="term" value="C:nucleus"/>
    <property type="evidence" value="ECO:0007669"/>
    <property type="project" value="UniProtKB-SubCell"/>
</dbReference>
<proteinExistence type="predicted"/>
<name>A0A9W9WBB8_9EURO</name>
<feature type="compositionally biased region" description="Polar residues" evidence="5">
    <location>
        <begin position="722"/>
        <end position="734"/>
    </location>
</feature>
<evidence type="ECO:0000259" key="6">
    <source>
        <dbReference type="SMART" id="SM00906"/>
    </source>
</evidence>
<comment type="caution">
    <text evidence="7">The sequence shown here is derived from an EMBL/GenBank/DDBJ whole genome shotgun (WGS) entry which is preliminary data.</text>
</comment>
<dbReference type="GO" id="GO:0003677">
    <property type="term" value="F:DNA binding"/>
    <property type="evidence" value="ECO:0007669"/>
    <property type="project" value="InterPro"/>
</dbReference>
<protein>
    <recommendedName>
        <fullName evidence="6">Xylanolytic transcriptional activator regulatory domain-containing protein</fullName>
    </recommendedName>
</protein>
<comment type="subcellular location">
    <subcellularLocation>
        <location evidence="1">Nucleus</location>
    </subcellularLocation>
</comment>
<feature type="region of interest" description="Disordered" evidence="5">
    <location>
        <begin position="704"/>
        <end position="734"/>
    </location>
</feature>
<dbReference type="GO" id="GO:0008270">
    <property type="term" value="F:zinc ion binding"/>
    <property type="evidence" value="ECO:0007669"/>
    <property type="project" value="InterPro"/>
</dbReference>
<keyword evidence="8" id="KW-1185">Reference proteome</keyword>
<keyword evidence="4" id="KW-0539">Nucleus</keyword>